<feature type="transmembrane region" description="Helical" evidence="1">
    <location>
        <begin position="15"/>
        <end position="33"/>
    </location>
</feature>
<reference evidence="2 3" key="1">
    <citation type="submission" date="2016-08" db="EMBL/GenBank/DDBJ databases">
        <authorList>
            <person name="Seilhamer J.J."/>
        </authorList>
    </citation>
    <scope>NUCLEOTIDE SEQUENCE [LARGE SCALE GENOMIC DNA]</scope>
    <source>
        <strain evidence="2 3">A37T2</strain>
    </source>
</reference>
<protein>
    <submittedName>
        <fullName evidence="2">Uncharacterized protein</fullName>
    </submittedName>
</protein>
<keyword evidence="1" id="KW-1133">Transmembrane helix</keyword>
<keyword evidence="1" id="KW-0472">Membrane</keyword>
<sequence length="129" mass="14763">MFSSNIGIRNRAPHLLGWMASNIIFFIVELYFIKTKKSIILDLHKIMPAFSEISQANIDQNLISNLEASDYLSHNITVFISNLLICCSDFFPSVAGKQDTQLWQYSALQNYNDNYCLCNAEQYAVWGLL</sequence>
<evidence type="ECO:0000313" key="2">
    <source>
        <dbReference type="EMBL" id="SCC57528.1"/>
    </source>
</evidence>
<name>A0A1C4FNI6_9BACT</name>
<dbReference type="EMBL" id="FMAR01000015">
    <property type="protein sequence ID" value="SCC57528.1"/>
    <property type="molecule type" value="Genomic_DNA"/>
</dbReference>
<dbReference type="AlphaFoldDB" id="A0A1C4FNI6"/>
<proteinExistence type="predicted"/>
<dbReference type="Proteomes" id="UP000242818">
    <property type="component" value="Unassembled WGS sequence"/>
</dbReference>
<keyword evidence="3" id="KW-1185">Reference proteome</keyword>
<evidence type="ECO:0000313" key="3">
    <source>
        <dbReference type="Proteomes" id="UP000242818"/>
    </source>
</evidence>
<keyword evidence="1" id="KW-0812">Transmembrane</keyword>
<gene>
    <name evidence="2" type="ORF">GA0116948_115119</name>
</gene>
<evidence type="ECO:0000256" key="1">
    <source>
        <dbReference type="SAM" id="Phobius"/>
    </source>
</evidence>
<accession>A0A1C4FNI6</accession>
<organism evidence="2 3">
    <name type="scientific">Chitinophaga costaii</name>
    <dbReference type="NCBI Taxonomy" id="1335309"/>
    <lineage>
        <taxon>Bacteria</taxon>
        <taxon>Pseudomonadati</taxon>
        <taxon>Bacteroidota</taxon>
        <taxon>Chitinophagia</taxon>
        <taxon>Chitinophagales</taxon>
        <taxon>Chitinophagaceae</taxon>
        <taxon>Chitinophaga</taxon>
    </lineage>
</organism>